<dbReference type="FunFam" id="1.25.40.10:FF:000344">
    <property type="entry name" value="Pentatricopeptide repeat-containing protein"/>
    <property type="match status" value="1"/>
</dbReference>
<evidence type="ECO:0000256" key="1">
    <source>
        <dbReference type="ARBA" id="ARBA00022737"/>
    </source>
</evidence>
<dbReference type="FunFam" id="1.25.40.10:FF:000348">
    <property type="entry name" value="Pentatricopeptide repeat-containing protein chloroplastic"/>
    <property type="match status" value="1"/>
</dbReference>
<dbReference type="Pfam" id="PF13041">
    <property type="entry name" value="PPR_2"/>
    <property type="match status" value="3"/>
</dbReference>
<dbReference type="InterPro" id="IPR046960">
    <property type="entry name" value="PPR_At4g14850-like_plant"/>
</dbReference>
<dbReference type="PROSITE" id="PS51375">
    <property type="entry name" value="PPR"/>
    <property type="match status" value="5"/>
</dbReference>
<dbReference type="PANTHER" id="PTHR47926:SF537">
    <property type="entry name" value="PENTACOTRIPEPTIDE-REPEAT REGION OF PRORP DOMAIN-CONTAINING PROTEIN"/>
    <property type="match status" value="1"/>
</dbReference>
<sequence length="666" mass="74658">MTSISPLPSPTVTPADQWAQKTFQTLKFGGVAGGRDHRLRPSSLSGATTDELCRLLRSLPDPSPPSSYNALIKAFALSGAHLDALRAYTLMRARSVPPDPFTLPAVLRSAAALPSLATALEAHGLAVKSGLDAHLPLCTALVGAYCSCGHPDFARRVFDRTDGRDAISYNTMIAGHVKCGDFELARDLFDRMRVRNVSSWNTILDMYCKIGDLRAARRLFDEMPERNIVSWNAMISGHAKAGDFVFARELFDLMPERNVVSWNAVIGSYFHCGFFSETLDLFRMMQASDIKPNEVTVVAVLPACAHLGALDLGQWVHAYIQKQRIKMDLYVTAALVDMYGRCGNLEDARKVFYHAVKRDAFLCSTMIEVFAMHGRSQEAFQVFDFMRSKGIWPNAVTFKGLLRVCAHGGLVEFGLKYFNMMREQFKLMPKVEHFGCMVDLLGRAGHLEEAHDLILGMPMEPPPMVWASLLSACKIHGNVKLAEEVAFHLIELEPQSCANYVMLANIYSKANRWEDAAKMRRMMKEKGAVKKLGCSSIEVSNGVHEFFAGDQHHPHCRQIYQMLDHMAIRLKRKGYVPCTSSVLHDVDSNGREQVLLHHSEKLALAYGLITTEKGTTIRIFKNLRVCNDCHQFLKLASQHYDRQVIVRDCNRFHHFVGGSCSCSDYW</sequence>
<dbReference type="KEGG" id="egu:105051021"/>
<feature type="repeat" description="PPR" evidence="2">
    <location>
        <begin position="64"/>
        <end position="98"/>
    </location>
</feature>
<protein>
    <submittedName>
        <fullName evidence="5">Pentatricopeptide repeat-containing protein At3g62890</fullName>
    </submittedName>
</protein>
<dbReference type="NCBIfam" id="TIGR00756">
    <property type="entry name" value="PPR"/>
    <property type="match status" value="6"/>
</dbReference>
<dbReference type="OrthoDB" id="185373at2759"/>
<proteinExistence type="predicted"/>
<dbReference type="InterPro" id="IPR032867">
    <property type="entry name" value="DYW_dom"/>
</dbReference>
<dbReference type="GO" id="GO:0003723">
    <property type="term" value="F:RNA binding"/>
    <property type="evidence" value="ECO:0007669"/>
    <property type="project" value="InterPro"/>
</dbReference>
<dbReference type="Pfam" id="PF14432">
    <property type="entry name" value="DYW_deaminase"/>
    <property type="match status" value="1"/>
</dbReference>
<gene>
    <name evidence="5" type="primary">LOC105051021</name>
</gene>
<dbReference type="InterPro" id="IPR046849">
    <property type="entry name" value="E2_motif"/>
</dbReference>
<dbReference type="InterPro" id="IPR011990">
    <property type="entry name" value="TPR-like_helical_dom_sf"/>
</dbReference>
<accession>A0A6I9RP11</accession>
<name>A0A6I9RP11_ELAGV</name>
<dbReference type="InParanoid" id="A0A6I9RP11"/>
<dbReference type="GO" id="GO:0008270">
    <property type="term" value="F:zinc ion binding"/>
    <property type="evidence" value="ECO:0007669"/>
    <property type="project" value="InterPro"/>
</dbReference>
<organism evidence="4 5">
    <name type="scientific">Elaeis guineensis var. tenera</name>
    <name type="common">Oil palm</name>
    <dbReference type="NCBI Taxonomy" id="51953"/>
    <lineage>
        <taxon>Eukaryota</taxon>
        <taxon>Viridiplantae</taxon>
        <taxon>Streptophyta</taxon>
        <taxon>Embryophyta</taxon>
        <taxon>Tracheophyta</taxon>
        <taxon>Spermatophyta</taxon>
        <taxon>Magnoliopsida</taxon>
        <taxon>Liliopsida</taxon>
        <taxon>Arecaceae</taxon>
        <taxon>Arecoideae</taxon>
        <taxon>Cocoseae</taxon>
        <taxon>Elaeidinae</taxon>
        <taxon>Elaeis</taxon>
    </lineage>
</organism>
<dbReference type="SUPFAM" id="SSF48452">
    <property type="entry name" value="TPR-like"/>
    <property type="match status" value="1"/>
</dbReference>
<feature type="repeat" description="PPR" evidence="2">
    <location>
        <begin position="258"/>
        <end position="292"/>
    </location>
</feature>
<dbReference type="InterPro" id="IPR002885">
    <property type="entry name" value="PPR_rpt"/>
</dbReference>
<evidence type="ECO:0000256" key="2">
    <source>
        <dbReference type="PROSITE-ProRule" id="PRU00708"/>
    </source>
</evidence>
<dbReference type="GeneID" id="105051021"/>
<evidence type="ECO:0000313" key="5">
    <source>
        <dbReference type="RefSeq" id="XP_010929583.1"/>
    </source>
</evidence>
<dbReference type="AlphaFoldDB" id="A0A6I9RP11"/>
<dbReference type="Pfam" id="PF01535">
    <property type="entry name" value="PPR"/>
    <property type="match status" value="4"/>
</dbReference>
<dbReference type="InterPro" id="IPR046848">
    <property type="entry name" value="E_motif"/>
</dbReference>
<dbReference type="Pfam" id="PF20430">
    <property type="entry name" value="Eplus_motif"/>
    <property type="match status" value="1"/>
</dbReference>
<feature type="repeat" description="PPR" evidence="2">
    <location>
        <begin position="359"/>
        <end position="393"/>
    </location>
</feature>
<dbReference type="PANTHER" id="PTHR47926">
    <property type="entry name" value="PENTATRICOPEPTIDE REPEAT-CONTAINING PROTEIN"/>
    <property type="match status" value="1"/>
</dbReference>
<feature type="domain" description="DYW" evidence="3">
    <location>
        <begin position="574"/>
        <end position="666"/>
    </location>
</feature>
<dbReference type="RefSeq" id="XP_010929583.1">
    <property type="nucleotide sequence ID" value="XM_010931281.3"/>
</dbReference>
<dbReference type="Proteomes" id="UP000504607">
    <property type="component" value="Chromosome 9"/>
</dbReference>
<evidence type="ECO:0000259" key="3">
    <source>
        <dbReference type="Pfam" id="PF14432"/>
    </source>
</evidence>
<dbReference type="GO" id="GO:0009451">
    <property type="term" value="P:RNA modification"/>
    <property type="evidence" value="ECO:0007669"/>
    <property type="project" value="InterPro"/>
</dbReference>
<dbReference type="FunFam" id="1.25.40.10:FF:000184">
    <property type="entry name" value="Pentatricopeptide repeat-containing protein, chloroplastic"/>
    <property type="match status" value="1"/>
</dbReference>
<evidence type="ECO:0000313" key="4">
    <source>
        <dbReference type="Proteomes" id="UP000504607"/>
    </source>
</evidence>
<dbReference type="Pfam" id="PF20431">
    <property type="entry name" value="E_motif"/>
    <property type="match status" value="1"/>
</dbReference>
<feature type="repeat" description="PPR" evidence="2">
    <location>
        <begin position="165"/>
        <end position="195"/>
    </location>
</feature>
<dbReference type="Gene3D" id="1.25.40.10">
    <property type="entry name" value="Tetratricopeptide repeat domain"/>
    <property type="match status" value="4"/>
</dbReference>
<reference evidence="5" key="1">
    <citation type="submission" date="2025-08" db="UniProtKB">
        <authorList>
            <consortium name="RefSeq"/>
        </authorList>
    </citation>
    <scope>IDENTIFICATION</scope>
</reference>
<keyword evidence="4" id="KW-1185">Reference proteome</keyword>
<keyword evidence="1" id="KW-0677">Repeat</keyword>
<feature type="repeat" description="PPR" evidence="2">
    <location>
        <begin position="196"/>
        <end position="230"/>
    </location>
</feature>